<evidence type="ECO:0000256" key="4">
    <source>
        <dbReference type="ARBA" id="ARBA00022741"/>
    </source>
</evidence>
<sequence>MTGVTREQVLERLKTVTGPDFESDIVALGLISDIFIADRKVFFSITVPAERAQELEPLRTAAERVVKEIPGVESALVTLTAEKKGGRTSDDAPPPRPASRPASQPIPQRPAPAGAVPSPRVPQAHTHTHTPGAGGPQGQPSRKPGIPGVGAIIAVASGKGGVGKSTTAVNLALGLQANGLKVGILDADIYGPSMPRLLGISGRPETVSGRIMKPMENYGLKVMSIGFLVDEETPMIWRGPMVMSALTQMLREVEWGELDVLVVDMPPGTGDAQLTMAQQVPLAGAVIVSTPQDLALIDARKGLHMFRKVDVPLLGIIENMSYFIAPDTGTRYDIFGHGGARREAERLGVPFLGEIPLHMQIREMSDAGTPVTISEPDGVHAKIYRDIAAEVWQGVETARASQTRPAPAIVFE</sequence>
<keyword evidence="9" id="KW-0378">Hydrolase</keyword>
<dbReference type="HAMAP" id="MF_02040">
    <property type="entry name" value="Mrp_NBP35"/>
    <property type="match status" value="1"/>
</dbReference>
<dbReference type="PANTHER" id="PTHR42961">
    <property type="entry name" value="IRON-SULFUR PROTEIN NUBPL"/>
    <property type="match status" value="1"/>
</dbReference>
<dbReference type="Gene3D" id="3.30.300.130">
    <property type="entry name" value="Fe-S cluster assembly (FSCA)"/>
    <property type="match status" value="1"/>
</dbReference>
<evidence type="ECO:0000256" key="8">
    <source>
        <dbReference type="ARBA" id="ARBA00024036"/>
    </source>
</evidence>
<dbReference type="GO" id="GO:0046872">
    <property type="term" value="F:metal ion binding"/>
    <property type="evidence" value="ECO:0007669"/>
    <property type="project" value="UniProtKB-KW"/>
</dbReference>
<dbReference type="GO" id="GO:0016226">
    <property type="term" value="P:iron-sulfur cluster assembly"/>
    <property type="evidence" value="ECO:0007669"/>
    <property type="project" value="InterPro"/>
</dbReference>
<dbReference type="AlphaFoldDB" id="A0A368K6B9"/>
<dbReference type="SUPFAM" id="SSF117916">
    <property type="entry name" value="Fe-S cluster assembly (FSCA) domain-like"/>
    <property type="match status" value="1"/>
</dbReference>
<dbReference type="SUPFAM" id="SSF52540">
    <property type="entry name" value="P-loop containing nucleoside triphosphate hydrolases"/>
    <property type="match status" value="1"/>
</dbReference>
<dbReference type="FunFam" id="3.40.50.300:FF:000418">
    <property type="entry name" value="Iron-sulfur cluster carrier protein"/>
    <property type="match status" value="1"/>
</dbReference>
<evidence type="ECO:0000256" key="5">
    <source>
        <dbReference type="ARBA" id="ARBA00022840"/>
    </source>
</evidence>
<dbReference type="InterPro" id="IPR033756">
    <property type="entry name" value="YlxH/NBP35"/>
</dbReference>
<dbReference type="EMBL" id="QOZG01000002">
    <property type="protein sequence ID" value="RCS24927.1"/>
    <property type="molecule type" value="Genomic_DNA"/>
</dbReference>
<dbReference type="PANTHER" id="PTHR42961:SF2">
    <property type="entry name" value="IRON-SULFUR PROTEIN NUBPL"/>
    <property type="match status" value="1"/>
</dbReference>
<evidence type="ECO:0000256" key="9">
    <source>
        <dbReference type="HAMAP-Rule" id="MF_02040"/>
    </source>
</evidence>
<comment type="similarity">
    <text evidence="8 9">Belongs to the Mrp/NBP35 ATP-binding proteins family.</text>
</comment>
<dbReference type="Pfam" id="PF10609">
    <property type="entry name" value="ParA"/>
    <property type="match status" value="1"/>
</dbReference>
<dbReference type="GO" id="GO:0005524">
    <property type="term" value="F:ATP binding"/>
    <property type="evidence" value="ECO:0007669"/>
    <property type="project" value="UniProtKB-UniRule"/>
</dbReference>
<dbReference type="InterPro" id="IPR027417">
    <property type="entry name" value="P-loop_NTPase"/>
</dbReference>
<gene>
    <name evidence="12" type="ORF">DUT91_05630</name>
</gene>
<dbReference type="CDD" id="cd02037">
    <property type="entry name" value="Mrp_NBP35"/>
    <property type="match status" value="1"/>
</dbReference>
<dbReference type="InterPro" id="IPR044304">
    <property type="entry name" value="NUBPL-like"/>
</dbReference>
<dbReference type="Proteomes" id="UP000253420">
    <property type="component" value="Unassembled WGS sequence"/>
</dbReference>
<comment type="function">
    <text evidence="9">Binds and transfers iron-sulfur (Fe-S) clusters to target apoproteins. Can hydrolyze ATP.</text>
</comment>
<organism evidence="12 13">
    <name type="scientific">Phyllobacterium salinisoli</name>
    <dbReference type="NCBI Taxonomy" id="1899321"/>
    <lineage>
        <taxon>Bacteria</taxon>
        <taxon>Pseudomonadati</taxon>
        <taxon>Pseudomonadota</taxon>
        <taxon>Alphaproteobacteria</taxon>
        <taxon>Hyphomicrobiales</taxon>
        <taxon>Phyllobacteriaceae</taxon>
        <taxon>Phyllobacterium</taxon>
    </lineage>
</organism>
<evidence type="ECO:0000256" key="10">
    <source>
        <dbReference type="SAM" id="MobiDB-lite"/>
    </source>
</evidence>
<comment type="similarity">
    <text evidence="2">In the C-terminal section; belongs to the Mrp/NBP35 ATP-binding proteins family.</text>
</comment>
<keyword evidence="5 9" id="KW-0067">ATP-binding</keyword>
<dbReference type="InterPro" id="IPR000808">
    <property type="entry name" value="Mrp-like_CS"/>
</dbReference>
<feature type="region of interest" description="Disordered" evidence="10">
    <location>
        <begin position="77"/>
        <end position="147"/>
    </location>
</feature>
<keyword evidence="7 9" id="KW-0411">Iron-sulfur</keyword>
<evidence type="ECO:0000256" key="2">
    <source>
        <dbReference type="ARBA" id="ARBA00008205"/>
    </source>
</evidence>
<dbReference type="OrthoDB" id="9809679at2"/>
<evidence type="ECO:0000256" key="3">
    <source>
        <dbReference type="ARBA" id="ARBA00022723"/>
    </source>
</evidence>
<keyword evidence="13" id="KW-1185">Reference proteome</keyword>
<dbReference type="GO" id="GO:0140663">
    <property type="term" value="F:ATP-dependent FeS chaperone activity"/>
    <property type="evidence" value="ECO:0007669"/>
    <property type="project" value="InterPro"/>
</dbReference>
<comment type="similarity">
    <text evidence="1">In the N-terminal section; belongs to the MIP18 family.</text>
</comment>
<keyword evidence="4 9" id="KW-0547">Nucleotide-binding</keyword>
<feature type="compositionally biased region" description="Basic and acidic residues" evidence="10">
    <location>
        <begin position="81"/>
        <end position="90"/>
    </location>
</feature>
<reference evidence="12 13" key="1">
    <citation type="submission" date="2018-07" db="EMBL/GenBank/DDBJ databases">
        <title>The draft genome of Phyllobacterium salinisoli.</title>
        <authorList>
            <person name="Liu L."/>
            <person name="Li L."/>
            <person name="Zhang X."/>
            <person name="Liang L."/>
        </authorList>
    </citation>
    <scope>NUCLEOTIDE SEQUENCE [LARGE SCALE GENOMIC DNA]</scope>
    <source>
        <strain evidence="12 13">LLAN61</strain>
    </source>
</reference>
<keyword evidence="6 9" id="KW-0408">Iron</keyword>
<evidence type="ECO:0000313" key="12">
    <source>
        <dbReference type="EMBL" id="RCS24927.1"/>
    </source>
</evidence>
<dbReference type="RefSeq" id="WP_114439373.1">
    <property type="nucleotide sequence ID" value="NZ_QOZG01000002.1"/>
</dbReference>
<accession>A0A368K6B9</accession>
<name>A0A368K6B9_9HYPH</name>
<feature type="domain" description="MIP18 family-like" evidence="11">
    <location>
        <begin position="6"/>
        <end position="77"/>
    </location>
</feature>
<evidence type="ECO:0000256" key="1">
    <source>
        <dbReference type="ARBA" id="ARBA00007352"/>
    </source>
</evidence>
<evidence type="ECO:0000259" key="11">
    <source>
        <dbReference type="Pfam" id="PF01883"/>
    </source>
</evidence>
<evidence type="ECO:0000313" key="13">
    <source>
        <dbReference type="Proteomes" id="UP000253420"/>
    </source>
</evidence>
<proteinExistence type="inferred from homology"/>
<feature type="binding site" evidence="9">
    <location>
        <begin position="158"/>
        <end position="165"/>
    </location>
    <ligand>
        <name>ATP</name>
        <dbReference type="ChEBI" id="CHEBI:30616"/>
    </ligand>
</feature>
<evidence type="ECO:0000256" key="6">
    <source>
        <dbReference type="ARBA" id="ARBA00023004"/>
    </source>
</evidence>
<dbReference type="GO" id="GO:0051539">
    <property type="term" value="F:4 iron, 4 sulfur cluster binding"/>
    <property type="evidence" value="ECO:0007669"/>
    <property type="project" value="TreeGrafter"/>
</dbReference>
<dbReference type="Pfam" id="PF01883">
    <property type="entry name" value="FeS_assembly_P"/>
    <property type="match status" value="1"/>
</dbReference>
<dbReference type="GO" id="GO:0016887">
    <property type="term" value="F:ATP hydrolysis activity"/>
    <property type="evidence" value="ECO:0007669"/>
    <property type="project" value="UniProtKB-UniRule"/>
</dbReference>
<keyword evidence="3 9" id="KW-0479">Metal-binding</keyword>
<comment type="subunit">
    <text evidence="9">Homodimer.</text>
</comment>
<protein>
    <recommendedName>
        <fullName evidence="9">Iron-sulfur cluster carrier protein</fullName>
    </recommendedName>
</protein>
<dbReference type="PROSITE" id="PS01215">
    <property type="entry name" value="MRP"/>
    <property type="match status" value="1"/>
</dbReference>
<evidence type="ECO:0000256" key="7">
    <source>
        <dbReference type="ARBA" id="ARBA00023014"/>
    </source>
</evidence>
<dbReference type="InterPro" id="IPR002744">
    <property type="entry name" value="MIP18-like"/>
</dbReference>
<dbReference type="InterPro" id="IPR034904">
    <property type="entry name" value="FSCA_dom_sf"/>
</dbReference>
<dbReference type="InterPro" id="IPR019591">
    <property type="entry name" value="Mrp/NBP35_ATP-bd"/>
</dbReference>
<dbReference type="Gene3D" id="3.40.50.300">
    <property type="entry name" value="P-loop containing nucleotide triphosphate hydrolases"/>
    <property type="match status" value="1"/>
</dbReference>
<comment type="caution">
    <text evidence="12">The sequence shown here is derived from an EMBL/GenBank/DDBJ whole genome shotgun (WGS) entry which is preliminary data.</text>
</comment>